<protein>
    <recommendedName>
        <fullName evidence="4">DUF922 domain-containing protein</fullName>
    </recommendedName>
</protein>
<dbReference type="EMBL" id="JAAEDH010000008">
    <property type="protein sequence ID" value="MBR0655110.1"/>
    <property type="molecule type" value="Genomic_DNA"/>
</dbReference>
<sequence>MTQVLRLALILGVLLASGAARAACPDTGAAVSVARDDPEPAIGTAPMTALRNQMQAAAQRTHGDHLGVTASRVEWRMELAARYLREPDGRVCAVADRVSIVLAHVEHAIRIAEEIPPQGCLWREVLVHEQRHVAVNRATLAQAEQALRGAVTEWARRASARAADAEAATGVLQASLRQAVEPHLATMRRARVEGHARIDTVAEYDRLARICPGDQRRLPPVR</sequence>
<reference evidence="2" key="1">
    <citation type="submission" date="2020-01" db="EMBL/GenBank/DDBJ databases">
        <authorList>
            <person name="Rat A."/>
        </authorList>
    </citation>
    <scope>NUCLEOTIDE SEQUENCE</scope>
    <source>
        <strain evidence="2">LMG 28251</strain>
    </source>
</reference>
<evidence type="ECO:0000313" key="2">
    <source>
        <dbReference type="EMBL" id="MBR0655110.1"/>
    </source>
</evidence>
<evidence type="ECO:0000313" key="3">
    <source>
        <dbReference type="Proteomes" id="UP001196068"/>
    </source>
</evidence>
<accession>A0AAF1KJG7</accession>
<gene>
    <name evidence="2" type="ORF">GXW79_08455</name>
</gene>
<proteinExistence type="predicted"/>
<feature type="signal peptide" evidence="1">
    <location>
        <begin position="1"/>
        <end position="22"/>
    </location>
</feature>
<evidence type="ECO:0008006" key="4">
    <source>
        <dbReference type="Google" id="ProtNLM"/>
    </source>
</evidence>
<evidence type="ECO:0000256" key="1">
    <source>
        <dbReference type="SAM" id="SignalP"/>
    </source>
</evidence>
<keyword evidence="3" id="KW-1185">Reference proteome</keyword>
<dbReference type="RefSeq" id="WP_211873950.1">
    <property type="nucleotide sequence ID" value="NZ_JAAEDH010000008.1"/>
</dbReference>
<name>A0AAF1KJG7_9PROT</name>
<dbReference type="Proteomes" id="UP001196068">
    <property type="component" value="Unassembled WGS sequence"/>
</dbReference>
<feature type="chain" id="PRO_5042225070" description="DUF922 domain-containing protein" evidence="1">
    <location>
        <begin position="23"/>
        <end position="222"/>
    </location>
</feature>
<keyword evidence="1" id="KW-0732">Signal</keyword>
<reference evidence="2" key="2">
    <citation type="journal article" date="2021" name="Syst. Appl. Microbiol.">
        <title>Roseomonas hellenica sp. nov., isolated from roots of wild-growing Alkanna tinctoria.</title>
        <authorList>
            <person name="Rat A."/>
            <person name="Naranjo H.D."/>
            <person name="Lebbe L."/>
            <person name="Cnockaert M."/>
            <person name="Krigas N."/>
            <person name="Grigoriadou K."/>
            <person name="Maloupa E."/>
            <person name="Willems A."/>
        </authorList>
    </citation>
    <scope>NUCLEOTIDE SEQUENCE</scope>
    <source>
        <strain evidence="2">LMG 28251</strain>
    </source>
</reference>
<dbReference type="AlphaFoldDB" id="A0AAF1KJG7"/>
<organism evidence="2 3">
    <name type="scientific">Plastoroseomonas arctica</name>
    <dbReference type="NCBI Taxonomy" id="1509237"/>
    <lineage>
        <taxon>Bacteria</taxon>
        <taxon>Pseudomonadati</taxon>
        <taxon>Pseudomonadota</taxon>
        <taxon>Alphaproteobacteria</taxon>
        <taxon>Acetobacterales</taxon>
        <taxon>Acetobacteraceae</taxon>
        <taxon>Plastoroseomonas</taxon>
    </lineage>
</organism>
<comment type="caution">
    <text evidence="2">The sequence shown here is derived from an EMBL/GenBank/DDBJ whole genome shotgun (WGS) entry which is preliminary data.</text>
</comment>